<evidence type="ECO:0000256" key="3">
    <source>
        <dbReference type="ARBA" id="ARBA00022741"/>
    </source>
</evidence>
<accession>A0A9D1WPM6</accession>
<dbReference type="SUPFAM" id="SSF55261">
    <property type="entry name" value="GAD domain-like"/>
    <property type="match status" value="1"/>
</dbReference>
<dbReference type="PANTHER" id="PTHR22594:SF5">
    <property type="entry name" value="ASPARTATE--TRNA LIGASE, MITOCHONDRIAL"/>
    <property type="match status" value="1"/>
</dbReference>
<evidence type="ECO:0000256" key="7">
    <source>
        <dbReference type="HAMAP-Rule" id="MF_00044"/>
    </source>
</evidence>
<reference evidence="9" key="1">
    <citation type="journal article" date="2021" name="PeerJ">
        <title>Extensive microbial diversity within the chicken gut microbiome revealed by metagenomics and culture.</title>
        <authorList>
            <person name="Gilroy R."/>
            <person name="Ravi A."/>
            <person name="Getino M."/>
            <person name="Pursley I."/>
            <person name="Horton D.L."/>
            <person name="Alikhan N.F."/>
            <person name="Baker D."/>
            <person name="Gharbi K."/>
            <person name="Hall N."/>
            <person name="Watson M."/>
            <person name="Adriaenssens E.M."/>
            <person name="Foster-Nyarko E."/>
            <person name="Jarju S."/>
            <person name="Secka A."/>
            <person name="Antonio M."/>
            <person name="Oren A."/>
            <person name="Chaudhuri R.R."/>
            <person name="La Ragione R."/>
            <person name="Hildebrand F."/>
            <person name="Pallen M.J."/>
        </authorList>
    </citation>
    <scope>NUCLEOTIDE SEQUENCE</scope>
    <source>
        <strain evidence="9">CHK188-5543</strain>
    </source>
</reference>
<dbReference type="GO" id="GO:0006422">
    <property type="term" value="P:aspartyl-tRNA aminoacylation"/>
    <property type="evidence" value="ECO:0007669"/>
    <property type="project" value="UniProtKB-UniRule"/>
</dbReference>
<evidence type="ECO:0000313" key="9">
    <source>
        <dbReference type="EMBL" id="HIX64774.1"/>
    </source>
</evidence>
<dbReference type="SUPFAM" id="SSF55681">
    <property type="entry name" value="Class II aaRS and biotin synthetases"/>
    <property type="match status" value="1"/>
</dbReference>
<keyword evidence="5 7" id="KW-0648">Protein biosynthesis</keyword>
<comment type="catalytic activity">
    <reaction evidence="7">
        <text>tRNA(Asp) + L-aspartate + ATP = L-aspartyl-tRNA(Asp) + AMP + diphosphate</text>
        <dbReference type="Rhea" id="RHEA:19649"/>
        <dbReference type="Rhea" id="RHEA-COMP:9660"/>
        <dbReference type="Rhea" id="RHEA-COMP:9678"/>
        <dbReference type="ChEBI" id="CHEBI:29991"/>
        <dbReference type="ChEBI" id="CHEBI:30616"/>
        <dbReference type="ChEBI" id="CHEBI:33019"/>
        <dbReference type="ChEBI" id="CHEBI:78442"/>
        <dbReference type="ChEBI" id="CHEBI:78516"/>
        <dbReference type="ChEBI" id="CHEBI:456215"/>
        <dbReference type="EC" id="6.1.1.12"/>
    </reaction>
</comment>
<proteinExistence type="inferred from homology"/>
<dbReference type="SUPFAM" id="SSF50249">
    <property type="entry name" value="Nucleic acid-binding proteins"/>
    <property type="match status" value="1"/>
</dbReference>
<feature type="binding site" evidence="7">
    <location>
        <begin position="225"/>
        <end position="227"/>
    </location>
    <ligand>
        <name>ATP</name>
        <dbReference type="ChEBI" id="CHEBI:30616"/>
    </ligand>
</feature>
<dbReference type="Pfam" id="PF00152">
    <property type="entry name" value="tRNA-synt_2"/>
    <property type="match status" value="1"/>
</dbReference>
<dbReference type="PRINTS" id="PR01042">
    <property type="entry name" value="TRNASYNTHASP"/>
</dbReference>
<evidence type="ECO:0000256" key="4">
    <source>
        <dbReference type="ARBA" id="ARBA00022840"/>
    </source>
</evidence>
<dbReference type="InterPro" id="IPR002312">
    <property type="entry name" value="Asp/Asn-tRNA-synth_IIb"/>
</dbReference>
<dbReference type="PANTHER" id="PTHR22594">
    <property type="entry name" value="ASPARTYL/LYSYL-TRNA SYNTHETASE"/>
    <property type="match status" value="1"/>
</dbReference>
<dbReference type="Gene3D" id="2.40.50.140">
    <property type="entry name" value="Nucleic acid-binding proteins"/>
    <property type="match status" value="1"/>
</dbReference>
<dbReference type="GO" id="GO:0005737">
    <property type="term" value="C:cytoplasm"/>
    <property type="evidence" value="ECO:0007669"/>
    <property type="project" value="UniProtKB-SubCell"/>
</dbReference>
<reference evidence="9" key="2">
    <citation type="submission" date="2021-04" db="EMBL/GenBank/DDBJ databases">
        <authorList>
            <person name="Gilroy R."/>
        </authorList>
    </citation>
    <scope>NUCLEOTIDE SEQUENCE</scope>
    <source>
        <strain evidence="9">CHK188-5543</strain>
    </source>
</reference>
<feature type="binding site" evidence="7">
    <location>
        <position position="225"/>
    </location>
    <ligand>
        <name>L-aspartate</name>
        <dbReference type="ChEBI" id="CHEBI:29991"/>
    </ligand>
</feature>
<keyword evidence="6 7" id="KW-0030">Aminoacyl-tRNA synthetase</keyword>
<dbReference type="EMBL" id="DXES01000017">
    <property type="protein sequence ID" value="HIX64774.1"/>
    <property type="molecule type" value="Genomic_DNA"/>
</dbReference>
<dbReference type="Proteomes" id="UP000886800">
    <property type="component" value="Unassembled WGS sequence"/>
</dbReference>
<comment type="similarity">
    <text evidence="1 7">Belongs to the class-II aminoacyl-tRNA synthetase family. Type 1 subfamily.</text>
</comment>
<dbReference type="Pfam" id="PF01336">
    <property type="entry name" value="tRNA_anti-codon"/>
    <property type="match status" value="1"/>
</dbReference>
<evidence type="ECO:0000256" key="2">
    <source>
        <dbReference type="ARBA" id="ARBA00022598"/>
    </source>
</evidence>
<comment type="subcellular location">
    <subcellularLocation>
        <location evidence="7">Cytoplasm</location>
    </subcellularLocation>
</comment>
<dbReference type="InterPro" id="IPR006195">
    <property type="entry name" value="aa-tRNA-synth_II"/>
</dbReference>
<dbReference type="InterPro" id="IPR004365">
    <property type="entry name" value="NA-bd_OB_tRNA"/>
</dbReference>
<dbReference type="PROSITE" id="PS50862">
    <property type="entry name" value="AA_TRNA_LIGASE_II"/>
    <property type="match status" value="1"/>
</dbReference>
<evidence type="ECO:0000256" key="6">
    <source>
        <dbReference type="ARBA" id="ARBA00023146"/>
    </source>
</evidence>
<feature type="binding site" evidence="7">
    <location>
        <begin position="540"/>
        <end position="543"/>
    </location>
    <ligand>
        <name>ATP</name>
        <dbReference type="ChEBI" id="CHEBI:30616"/>
    </ligand>
</feature>
<dbReference type="InterPro" id="IPR029351">
    <property type="entry name" value="GAD_dom"/>
</dbReference>
<dbReference type="Gene3D" id="3.30.930.10">
    <property type="entry name" value="Bira Bifunctional Protein, Domain 2"/>
    <property type="match status" value="1"/>
</dbReference>
<feature type="domain" description="Aminoacyl-transfer RNA synthetases class-II family profile" evidence="8">
    <location>
        <begin position="114"/>
        <end position="561"/>
    </location>
</feature>
<dbReference type="EC" id="6.1.1.12" evidence="7"/>
<dbReference type="InterPro" id="IPR004524">
    <property type="entry name" value="Asp-tRNA-ligase_1"/>
</dbReference>
<feature type="binding site" evidence="7">
    <location>
        <position position="488"/>
    </location>
    <ligand>
        <name>ATP</name>
        <dbReference type="ChEBI" id="CHEBI:30616"/>
    </ligand>
</feature>
<dbReference type="InterPro" id="IPR045864">
    <property type="entry name" value="aa-tRNA-synth_II/BPL/LPL"/>
</dbReference>
<name>A0A9D1WPM6_9FIRM</name>
<sequence length="593" mass="67322">MDTMQGLKRTKYCGLFTAADAGTEAVACGWVQRIRDKGMLVFIDLRDRTGILQLAFDDATETALRQKAQTCRSEYVLMAKGTVRLRESVNREIPTGEVELYVTDLRILAKAETPPFEIVDRTNVKEELRLRYRYLDLRRSEMQRNLMMRHKIVKVAHDYYDSQGFIEVETPDLIKSTPEGARDYLVPSRVHHGSFYALPQSPQLYKQLLMLAGYDRYMQIARCFRDEDLRADRQPEFTQIDLEMSFVDQEDVMTVNEGFMKRVFKEVLDVEIPTPFQRMPYQEAMDRFGSDKPDLRFGMELQDLSDLLKDCTFKVFRGALDAGGSVRAIVAKGAADTLSRKEIDKLVEFVKTYKAKGLAYTRLTHDGESSSYEKFLTEQEKQAIRTRLGAEKGDVILVVADGSNQVVYDSLGALRCHLGARLGLIQPGVFRFLWVTQFPLFEYSEEEGRYVAKHHPFTHPAPEDLDKLESDPGACHAQAYDMVLNGCEVGGGSIRINDQQLQQRMFRALGFDDETANARFGFLLDAFKYGAPPHGGMAYGLDRLVMLMLEKESIRDVIAFPKVQNASELMTQCPAGVDDNSLAELGIAVIDRE</sequence>
<gene>
    <name evidence="7 9" type="primary">aspS</name>
    <name evidence="9" type="ORF">H9736_00845</name>
</gene>
<dbReference type="GO" id="GO:0003676">
    <property type="term" value="F:nucleic acid binding"/>
    <property type="evidence" value="ECO:0007669"/>
    <property type="project" value="InterPro"/>
</dbReference>
<dbReference type="Pfam" id="PF02938">
    <property type="entry name" value="GAD"/>
    <property type="match status" value="1"/>
</dbReference>
<keyword evidence="2 7" id="KW-0436">Ligase</keyword>
<evidence type="ECO:0000259" key="8">
    <source>
        <dbReference type="PROSITE" id="PS50862"/>
    </source>
</evidence>
<dbReference type="CDD" id="cd00777">
    <property type="entry name" value="AspRS_core"/>
    <property type="match status" value="1"/>
</dbReference>
<comment type="function">
    <text evidence="7">Catalyzes the attachment of L-aspartate to tRNA(Asp) in a two-step reaction: L-aspartate is first activated by ATP to form Asp-AMP and then transferred to the acceptor end of tRNA(Asp).</text>
</comment>
<dbReference type="InterPro" id="IPR004115">
    <property type="entry name" value="GAD-like_sf"/>
</dbReference>
<comment type="caution">
    <text evidence="7">Lacks conserved residue(s) required for the propagation of feature annotation.</text>
</comment>
<dbReference type="InterPro" id="IPR047090">
    <property type="entry name" value="AspRS_core"/>
</dbReference>
<evidence type="ECO:0000313" key="10">
    <source>
        <dbReference type="Proteomes" id="UP000886800"/>
    </source>
</evidence>
<feature type="binding site" evidence="7">
    <location>
        <position position="234"/>
    </location>
    <ligand>
        <name>ATP</name>
        <dbReference type="ChEBI" id="CHEBI:30616"/>
    </ligand>
</feature>
<dbReference type="GO" id="GO:0140096">
    <property type="term" value="F:catalytic activity, acting on a protein"/>
    <property type="evidence" value="ECO:0007669"/>
    <property type="project" value="UniProtKB-ARBA"/>
</dbReference>
<keyword evidence="3 7" id="KW-0547">Nucleotide-binding</keyword>
<dbReference type="NCBIfam" id="TIGR00459">
    <property type="entry name" value="aspS_bact"/>
    <property type="match status" value="1"/>
</dbReference>
<dbReference type="GO" id="GO:0005524">
    <property type="term" value="F:ATP binding"/>
    <property type="evidence" value="ECO:0007669"/>
    <property type="project" value="UniProtKB-UniRule"/>
</dbReference>
<keyword evidence="4 7" id="KW-0067">ATP-binding</keyword>
<feature type="binding site" evidence="7">
    <location>
        <position position="454"/>
    </location>
    <ligand>
        <name>L-aspartate</name>
        <dbReference type="ChEBI" id="CHEBI:29991"/>
    </ligand>
</feature>
<dbReference type="InterPro" id="IPR012340">
    <property type="entry name" value="NA-bd_OB-fold"/>
</dbReference>
<dbReference type="GO" id="GO:0004815">
    <property type="term" value="F:aspartate-tRNA ligase activity"/>
    <property type="evidence" value="ECO:0007669"/>
    <property type="project" value="UniProtKB-UniRule"/>
</dbReference>
<evidence type="ECO:0000256" key="5">
    <source>
        <dbReference type="ARBA" id="ARBA00022917"/>
    </source>
</evidence>
<dbReference type="AlphaFoldDB" id="A0A9D1WPM6"/>
<evidence type="ECO:0000256" key="1">
    <source>
        <dbReference type="ARBA" id="ARBA00006303"/>
    </source>
</evidence>
<dbReference type="Gene3D" id="3.30.1360.30">
    <property type="entry name" value="GAD-like domain"/>
    <property type="match status" value="1"/>
</dbReference>
<dbReference type="InterPro" id="IPR004364">
    <property type="entry name" value="Aa-tRNA-synt_II"/>
</dbReference>
<comment type="caution">
    <text evidence="9">The sequence shown here is derived from an EMBL/GenBank/DDBJ whole genome shotgun (WGS) entry which is preliminary data.</text>
</comment>
<comment type="subunit">
    <text evidence="7">Homodimer.</text>
</comment>
<dbReference type="InterPro" id="IPR047089">
    <property type="entry name" value="Asp-tRNA-ligase_1_N"/>
</dbReference>
<protein>
    <recommendedName>
        <fullName evidence="7">Aspartate--tRNA ligase</fullName>
        <ecNumber evidence="7">6.1.1.12</ecNumber>
    </recommendedName>
    <alternativeName>
        <fullName evidence="7">Aspartyl-tRNA synthetase</fullName>
        <shortName evidence="7">AspRS</shortName>
    </alternativeName>
</protein>
<feature type="binding site" evidence="7">
    <location>
        <position position="179"/>
    </location>
    <ligand>
        <name>L-aspartate</name>
        <dbReference type="ChEBI" id="CHEBI:29991"/>
    </ligand>
</feature>
<dbReference type="CDD" id="cd04317">
    <property type="entry name" value="EcAspRS_like_N"/>
    <property type="match status" value="1"/>
</dbReference>
<dbReference type="NCBIfam" id="NF001750">
    <property type="entry name" value="PRK00476.1"/>
    <property type="match status" value="1"/>
</dbReference>
<dbReference type="GO" id="GO:0016740">
    <property type="term" value="F:transferase activity"/>
    <property type="evidence" value="ECO:0007669"/>
    <property type="project" value="UniProtKB-ARBA"/>
</dbReference>
<feature type="binding site" evidence="7">
    <location>
        <position position="495"/>
    </location>
    <ligand>
        <name>L-aspartate</name>
        <dbReference type="ChEBI" id="CHEBI:29991"/>
    </ligand>
</feature>
<keyword evidence="7" id="KW-0963">Cytoplasm</keyword>
<organism evidence="9 10">
    <name type="scientific">Candidatus Anaerotruncus excrementipullorum</name>
    <dbReference type="NCBI Taxonomy" id="2838465"/>
    <lineage>
        <taxon>Bacteria</taxon>
        <taxon>Bacillati</taxon>
        <taxon>Bacillota</taxon>
        <taxon>Clostridia</taxon>
        <taxon>Eubacteriales</taxon>
        <taxon>Oscillospiraceae</taxon>
        <taxon>Anaerotruncus</taxon>
    </lineage>
</organism>
<dbReference type="HAMAP" id="MF_00044">
    <property type="entry name" value="Asp_tRNA_synth_type1"/>
    <property type="match status" value="1"/>
</dbReference>
<feature type="region of interest" description="Aspartate" evidence="7">
    <location>
        <begin position="203"/>
        <end position="206"/>
    </location>
</feature>